<protein>
    <submittedName>
        <fullName evidence="3">Poly(Beta-D-mannuronate) lyase</fullName>
        <ecNumber evidence="3">4.2.2.3</ecNumber>
    </submittedName>
</protein>
<evidence type="ECO:0000256" key="2">
    <source>
        <dbReference type="SAM" id="SignalP"/>
    </source>
</evidence>
<dbReference type="Pfam" id="PF14592">
    <property type="entry name" value="Chondroitinas_B"/>
    <property type="match status" value="1"/>
</dbReference>
<gene>
    <name evidence="3" type="ORF">IW245_003830</name>
</gene>
<feature type="signal peptide" evidence="2">
    <location>
        <begin position="1"/>
        <end position="28"/>
    </location>
</feature>
<dbReference type="InterPro" id="IPR039513">
    <property type="entry name" value="PL-6"/>
</dbReference>
<dbReference type="Proteomes" id="UP000622552">
    <property type="component" value="Unassembled WGS sequence"/>
</dbReference>
<comment type="caution">
    <text evidence="3">The sequence shown here is derived from an EMBL/GenBank/DDBJ whole genome shotgun (WGS) entry which is preliminary data.</text>
</comment>
<name>A0A8J7GGQ4_9ACTN</name>
<dbReference type="AlphaFoldDB" id="A0A8J7GGQ4"/>
<dbReference type="InterPro" id="IPR012334">
    <property type="entry name" value="Pectin_lyas_fold"/>
</dbReference>
<dbReference type="InterPro" id="IPR006626">
    <property type="entry name" value="PbH1"/>
</dbReference>
<dbReference type="InterPro" id="IPR011050">
    <property type="entry name" value="Pectin_lyase_fold/virulence"/>
</dbReference>
<proteinExistence type="predicted"/>
<dbReference type="EMBL" id="JADOUF010000001">
    <property type="protein sequence ID" value="MBG6137636.1"/>
    <property type="molecule type" value="Genomic_DNA"/>
</dbReference>
<sequence>MNPISRRVALGAALVLALPLGSWRPADATVADPRRSPADPTIPADQTEATRTDRVAQAARIVPVASVAALRTALGRAQPGDRIELADGVHTTTSPILVPRSGTAAAPVTVAAAHLGRAEITGTAGFAFGSGVSHVVVEGFRFTHTAGIEVPAGSAFVRLTRNVVRLAGSTQYWVTVAGDDCELDHNLFQHKSTLGNFVEVVGPGSGMAQRVLVHHNHFLDHSYRGGNGGEAIRFGLSGRQHASARGRIENNLFERCDGDLEVVSVKSSDNVVRYNTLLNCQGTITLRHGNRTRVEGNLLLGGAGGIRVYGDDHVVVDNVVQNSGYPALSVGGGEIVDDTGSTTDHERADRLLAAFNTFVGAGPLVVFGGGKKYGPRTVTLANTILLGTGGGALVQVKQGSELTFAGNIAWSGTPGMPAGGYRQVDPRLVRDATGLYRPAAGSPAIDGAVGAYPQVGLDLDGQVRGGRKDVGADETGAPGATRGPLTPADVGPTGP</sequence>
<dbReference type="EC" id="4.2.2.3" evidence="3"/>
<accession>A0A8J7GGQ4</accession>
<dbReference type="SMART" id="SM00710">
    <property type="entry name" value="PbH1"/>
    <property type="match status" value="5"/>
</dbReference>
<dbReference type="SUPFAM" id="SSF51126">
    <property type="entry name" value="Pectin lyase-like"/>
    <property type="match status" value="1"/>
</dbReference>
<feature type="region of interest" description="Disordered" evidence="1">
    <location>
        <begin position="462"/>
        <end position="495"/>
    </location>
</feature>
<evidence type="ECO:0000313" key="4">
    <source>
        <dbReference type="Proteomes" id="UP000622552"/>
    </source>
</evidence>
<keyword evidence="4" id="KW-1185">Reference proteome</keyword>
<dbReference type="CDD" id="cd14251">
    <property type="entry name" value="PL-6"/>
    <property type="match status" value="1"/>
</dbReference>
<dbReference type="Gene3D" id="2.160.20.10">
    <property type="entry name" value="Single-stranded right-handed beta-helix, Pectin lyase-like"/>
    <property type="match status" value="1"/>
</dbReference>
<evidence type="ECO:0000313" key="3">
    <source>
        <dbReference type="EMBL" id="MBG6137636.1"/>
    </source>
</evidence>
<feature type="region of interest" description="Disordered" evidence="1">
    <location>
        <begin position="28"/>
        <end position="50"/>
    </location>
</feature>
<dbReference type="RefSeq" id="WP_197004480.1">
    <property type="nucleotide sequence ID" value="NZ_BONS01000024.1"/>
</dbReference>
<evidence type="ECO:0000256" key="1">
    <source>
        <dbReference type="SAM" id="MobiDB-lite"/>
    </source>
</evidence>
<feature type="chain" id="PRO_5035299543" evidence="2">
    <location>
        <begin position="29"/>
        <end position="495"/>
    </location>
</feature>
<keyword evidence="3" id="KW-0456">Lyase</keyword>
<keyword evidence="2" id="KW-0732">Signal</keyword>
<organism evidence="3 4">
    <name type="scientific">Longispora fulva</name>
    <dbReference type="NCBI Taxonomy" id="619741"/>
    <lineage>
        <taxon>Bacteria</taxon>
        <taxon>Bacillati</taxon>
        <taxon>Actinomycetota</taxon>
        <taxon>Actinomycetes</taxon>
        <taxon>Micromonosporales</taxon>
        <taxon>Micromonosporaceae</taxon>
        <taxon>Longispora</taxon>
    </lineage>
</organism>
<reference evidence="3" key="1">
    <citation type="submission" date="2020-11" db="EMBL/GenBank/DDBJ databases">
        <title>Sequencing the genomes of 1000 actinobacteria strains.</title>
        <authorList>
            <person name="Klenk H.-P."/>
        </authorList>
    </citation>
    <scope>NUCLEOTIDE SEQUENCE</scope>
    <source>
        <strain evidence="3">DSM 45356</strain>
    </source>
</reference>
<dbReference type="GO" id="GO:0045135">
    <property type="term" value="F:poly(beta-D-mannuronate) lyase activity"/>
    <property type="evidence" value="ECO:0007669"/>
    <property type="project" value="UniProtKB-EC"/>
</dbReference>